<feature type="transmembrane region" description="Helical" evidence="1">
    <location>
        <begin position="45"/>
        <end position="65"/>
    </location>
</feature>
<evidence type="ECO:0000313" key="2">
    <source>
        <dbReference type="EMBL" id="QXT62475.1"/>
    </source>
</evidence>
<dbReference type="RefSeq" id="WP_219081375.1">
    <property type="nucleotide sequence ID" value="NZ_CP079216.1"/>
</dbReference>
<feature type="transmembrane region" description="Helical" evidence="1">
    <location>
        <begin position="20"/>
        <end position="39"/>
    </location>
</feature>
<evidence type="ECO:0000313" key="3">
    <source>
        <dbReference type="Proteomes" id="UP000824504"/>
    </source>
</evidence>
<sequence length="145" mass="15597">MSHVRQPVATRRRLLRPADVVDVFVYVVVLNLVAEYLPMVIAETFTLSLLAAVLLKGVLEVVVLAKNRVKTRFKSAQTVAGKVGAGLLLWAVLFGSKFVVLELMALVFAGRVVLGGFFAVTGLILVLMAARAGVRRLLAAPDRAA</sequence>
<feature type="transmembrane region" description="Helical" evidence="1">
    <location>
        <begin position="114"/>
        <end position="134"/>
    </location>
</feature>
<dbReference type="EMBL" id="CP079216">
    <property type="protein sequence ID" value="QXT62475.1"/>
    <property type="molecule type" value="Genomic_DNA"/>
</dbReference>
<keyword evidence="1" id="KW-0812">Transmembrane</keyword>
<proteinExistence type="predicted"/>
<reference evidence="2 3" key="1">
    <citation type="submission" date="2021-07" db="EMBL/GenBank/DDBJ databases">
        <title>complete genome sequencing of Tessaracoccus sp.J1M15.</title>
        <authorList>
            <person name="Bae J.-W."/>
            <person name="Kim D.-y."/>
        </authorList>
    </citation>
    <scope>NUCLEOTIDE SEQUENCE [LARGE SCALE GENOMIC DNA]</scope>
    <source>
        <strain evidence="2 3">J1M15</strain>
    </source>
</reference>
<accession>A0ABX8SJ63</accession>
<gene>
    <name evidence="2" type="ORF">KDB89_12105</name>
</gene>
<keyword evidence="1" id="KW-0472">Membrane</keyword>
<organism evidence="2 3">
    <name type="scientific">Tessaracoccus palaemonis</name>
    <dbReference type="NCBI Taxonomy" id="2829499"/>
    <lineage>
        <taxon>Bacteria</taxon>
        <taxon>Bacillati</taxon>
        <taxon>Actinomycetota</taxon>
        <taxon>Actinomycetes</taxon>
        <taxon>Propionibacteriales</taxon>
        <taxon>Propionibacteriaceae</taxon>
        <taxon>Tessaracoccus</taxon>
    </lineage>
</organism>
<name>A0ABX8SJ63_9ACTN</name>
<evidence type="ECO:0000256" key="1">
    <source>
        <dbReference type="SAM" id="Phobius"/>
    </source>
</evidence>
<feature type="transmembrane region" description="Helical" evidence="1">
    <location>
        <begin position="86"/>
        <end position="108"/>
    </location>
</feature>
<keyword evidence="1" id="KW-1133">Transmembrane helix</keyword>
<protein>
    <submittedName>
        <fullName evidence="2">Uncharacterized protein</fullName>
    </submittedName>
</protein>
<keyword evidence="3" id="KW-1185">Reference proteome</keyword>
<dbReference type="Proteomes" id="UP000824504">
    <property type="component" value="Chromosome"/>
</dbReference>